<feature type="non-terminal residue" evidence="1">
    <location>
        <position position="155"/>
    </location>
</feature>
<feature type="non-terminal residue" evidence="1">
    <location>
        <position position="1"/>
    </location>
</feature>
<reference evidence="1" key="1">
    <citation type="journal article" date="2020" name="Stud. Mycol.">
        <title>101 Dothideomycetes genomes: a test case for predicting lifestyles and emergence of pathogens.</title>
        <authorList>
            <person name="Haridas S."/>
            <person name="Albert R."/>
            <person name="Binder M."/>
            <person name="Bloem J."/>
            <person name="Labutti K."/>
            <person name="Salamov A."/>
            <person name="Andreopoulos B."/>
            <person name="Baker S."/>
            <person name="Barry K."/>
            <person name="Bills G."/>
            <person name="Bluhm B."/>
            <person name="Cannon C."/>
            <person name="Castanera R."/>
            <person name="Culley D."/>
            <person name="Daum C."/>
            <person name="Ezra D."/>
            <person name="Gonzalez J."/>
            <person name="Henrissat B."/>
            <person name="Kuo A."/>
            <person name="Liang C."/>
            <person name="Lipzen A."/>
            <person name="Lutzoni F."/>
            <person name="Magnuson J."/>
            <person name="Mondo S."/>
            <person name="Nolan M."/>
            <person name="Ohm R."/>
            <person name="Pangilinan J."/>
            <person name="Park H.-J."/>
            <person name="Ramirez L."/>
            <person name="Alfaro M."/>
            <person name="Sun H."/>
            <person name="Tritt A."/>
            <person name="Yoshinaga Y."/>
            <person name="Zwiers L.-H."/>
            <person name="Turgeon B."/>
            <person name="Goodwin S."/>
            <person name="Spatafora J."/>
            <person name="Crous P."/>
            <person name="Grigoriev I."/>
        </authorList>
    </citation>
    <scope>NUCLEOTIDE SEQUENCE</scope>
    <source>
        <strain evidence="1">CBS 122368</strain>
    </source>
</reference>
<keyword evidence="2" id="KW-1185">Reference proteome</keyword>
<dbReference type="GeneID" id="54587866"/>
<accession>A0A6A6IXC1</accession>
<sequence length="155" mass="16946">TSPNAVPDLYYRAYPEQIKPAIQDQLLELIGLSTENSLPVTPNTFLAVKEVDGTPAVAKRQAAYDAALGARAIQALESFGRPHPTFDTRLKAISSTYVDGKLALFDTHVLSPMSPRGSRHSRATGTLEHAAPGLHYFEMRCPGLKNFEILQSEQP</sequence>
<gene>
    <name evidence="1" type="ORF">BU26DRAFT_582730</name>
</gene>
<dbReference type="OrthoDB" id="5336565at2759"/>
<dbReference type="AlphaFoldDB" id="A0A6A6IXC1"/>
<proteinExistence type="predicted"/>
<dbReference type="RefSeq" id="XP_033689274.1">
    <property type="nucleotide sequence ID" value="XM_033834536.1"/>
</dbReference>
<evidence type="ECO:0000313" key="1">
    <source>
        <dbReference type="EMBL" id="KAF2254270.1"/>
    </source>
</evidence>
<dbReference type="EMBL" id="ML987190">
    <property type="protein sequence ID" value="KAF2254270.1"/>
    <property type="molecule type" value="Genomic_DNA"/>
</dbReference>
<organism evidence="1 2">
    <name type="scientific">Trematosphaeria pertusa</name>
    <dbReference type="NCBI Taxonomy" id="390896"/>
    <lineage>
        <taxon>Eukaryota</taxon>
        <taxon>Fungi</taxon>
        <taxon>Dikarya</taxon>
        <taxon>Ascomycota</taxon>
        <taxon>Pezizomycotina</taxon>
        <taxon>Dothideomycetes</taxon>
        <taxon>Pleosporomycetidae</taxon>
        <taxon>Pleosporales</taxon>
        <taxon>Massarineae</taxon>
        <taxon>Trematosphaeriaceae</taxon>
        <taxon>Trematosphaeria</taxon>
    </lineage>
</organism>
<dbReference type="Proteomes" id="UP000800094">
    <property type="component" value="Unassembled WGS sequence"/>
</dbReference>
<evidence type="ECO:0000313" key="2">
    <source>
        <dbReference type="Proteomes" id="UP000800094"/>
    </source>
</evidence>
<protein>
    <submittedName>
        <fullName evidence="1">Uncharacterized protein</fullName>
    </submittedName>
</protein>
<name>A0A6A6IXC1_9PLEO</name>